<dbReference type="RefSeq" id="WP_111655051.1">
    <property type="nucleotide sequence ID" value="NZ_JACHWI010000008.1"/>
</dbReference>
<evidence type="ECO:0000313" key="3">
    <source>
        <dbReference type="Proteomes" id="UP000249341"/>
    </source>
</evidence>
<dbReference type="AlphaFoldDB" id="A0A327Z581"/>
<evidence type="ECO:0000313" key="2">
    <source>
        <dbReference type="EMBL" id="RAK25690.1"/>
    </source>
</evidence>
<evidence type="ECO:0000256" key="1">
    <source>
        <dbReference type="SAM" id="MobiDB-lite"/>
    </source>
</evidence>
<feature type="compositionally biased region" description="Low complexity" evidence="1">
    <location>
        <begin position="29"/>
        <end position="45"/>
    </location>
</feature>
<dbReference type="Proteomes" id="UP000249341">
    <property type="component" value="Unassembled WGS sequence"/>
</dbReference>
<proteinExistence type="predicted"/>
<sequence length="225" mass="23486">MRILLTLVIVAALAGCGETAGEGRSVEASETPSMTSTTTTSKKTTIETSEDWEITVYYTAVERFHDGDPTAVTGCTVLDCVNGTDDLGTYPADFVQAVEDEGTGQTTSGQYLNWSYDIGYWLDSTPRTSDGGALTPFVSSAADPSVLPQGTAFTITGCGAQDDGSAPDADVCATLQDAAWRISDEFTPGLGGAKHIDAYIGPETGPDFTDSAWYITLTGATITTG</sequence>
<organism evidence="2 3">
    <name type="scientific">Actinoplanes lutulentus</name>
    <dbReference type="NCBI Taxonomy" id="1287878"/>
    <lineage>
        <taxon>Bacteria</taxon>
        <taxon>Bacillati</taxon>
        <taxon>Actinomycetota</taxon>
        <taxon>Actinomycetes</taxon>
        <taxon>Micromonosporales</taxon>
        <taxon>Micromonosporaceae</taxon>
        <taxon>Actinoplanes</taxon>
    </lineage>
</organism>
<dbReference type="OrthoDB" id="3293218at2"/>
<name>A0A327Z581_9ACTN</name>
<dbReference type="PROSITE" id="PS51257">
    <property type="entry name" value="PROKAR_LIPOPROTEIN"/>
    <property type="match status" value="1"/>
</dbReference>
<accession>A0A327Z581</accession>
<gene>
    <name evidence="2" type="ORF">B0I29_13141</name>
</gene>
<dbReference type="EMBL" id="QLMJ01000031">
    <property type="protein sequence ID" value="RAK25690.1"/>
    <property type="molecule type" value="Genomic_DNA"/>
</dbReference>
<keyword evidence="3" id="KW-1185">Reference proteome</keyword>
<comment type="caution">
    <text evidence="2">The sequence shown here is derived from an EMBL/GenBank/DDBJ whole genome shotgun (WGS) entry which is preliminary data.</text>
</comment>
<reference evidence="2 3" key="1">
    <citation type="submission" date="2018-06" db="EMBL/GenBank/DDBJ databases">
        <title>Genomic Encyclopedia of Type Strains, Phase III (KMG-III): the genomes of soil and plant-associated and newly described type strains.</title>
        <authorList>
            <person name="Whitman W."/>
        </authorList>
    </citation>
    <scope>NUCLEOTIDE SEQUENCE [LARGE SCALE GENOMIC DNA]</scope>
    <source>
        <strain evidence="2 3">CGMCC 4.7090</strain>
    </source>
</reference>
<protein>
    <submittedName>
        <fullName evidence="2">Uncharacterized protein</fullName>
    </submittedName>
</protein>
<feature type="region of interest" description="Disordered" evidence="1">
    <location>
        <begin position="20"/>
        <end position="45"/>
    </location>
</feature>